<keyword evidence="3" id="KW-0443">Lipid metabolism</keyword>
<evidence type="ECO:0000256" key="2">
    <source>
        <dbReference type="ARBA" id="ARBA00022963"/>
    </source>
</evidence>
<keyword evidence="2" id="KW-0442">Lipid degradation</keyword>
<dbReference type="EMBL" id="UOFF01000389">
    <property type="protein sequence ID" value="VAW57435.1"/>
    <property type="molecule type" value="Genomic_DNA"/>
</dbReference>
<dbReference type="Pfam" id="PF01734">
    <property type="entry name" value="Patatin"/>
    <property type="match status" value="1"/>
</dbReference>
<dbReference type="PANTHER" id="PTHR24185">
    <property type="entry name" value="CALCIUM-INDEPENDENT PHOSPHOLIPASE A2-GAMMA"/>
    <property type="match status" value="1"/>
</dbReference>
<keyword evidence="1" id="KW-0378">Hydrolase</keyword>
<evidence type="ECO:0000256" key="1">
    <source>
        <dbReference type="ARBA" id="ARBA00022801"/>
    </source>
</evidence>
<proteinExistence type="predicted"/>
<dbReference type="GO" id="GO:0004620">
    <property type="term" value="F:phospholipase activity"/>
    <property type="evidence" value="ECO:0007669"/>
    <property type="project" value="TreeGrafter"/>
</dbReference>
<dbReference type="PROSITE" id="PS51635">
    <property type="entry name" value="PNPLA"/>
    <property type="match status" value="1"/>
</dbReference>
<dbReference type="AlphaFoldDB" id="A0A3B0WN96"/>
<organism evidence="5">
    <name type="scientific">hydrothermal vent metagenome</name>
    <dbReference type="NCBI Taxonomy" id="652676"/>
    <lineage>
        <taxon>unclassified sequences</taxon>
        <taxon>metagenomes</taxon>
        <taxon>ecological metagenomes</taxon>
    </lineage>
</organism>
<dbReference type="PANTHER" id="PTHR24185:SF1">
    <property type="entry name" value="CALCIUM-INDEPENDENT PHOSPHOLIPASE A2-GAMMA"/>
    <property type="match status" value="1"/>
</dbReference>
<dbReference type="GO" id="GO:0006631">
    <property type="term" value="P:fatty acid metabolic process"/>
    <property type="evidence" value="ECO:0007669"/>
    <property type="project" value="TreeGrafter"/>
</dbReference>
<dbReference type="SUPFAM" id="SSF52151">
    <property type="entry name" value="FabD/lysophospholipase-like"/>
    <property type="match status" value="1"/>
</dbReference>
<accession>A0A3B0WN96</accession>
<dbReference type="InterPro" id="IPR002641">
    <property type="entry name" value="PNPLA_dom"/>
</dbReference>
<dbReference type="GO" id="GO:0016042">
    <property type="term" value="P:lipid catabolic process"/>
    <property type="evidence" value="ECO:0007669"/>
    <property type="project" value="UniProtKB-KW"/>
</dbReference>
<gene>
    <name evidence="5" type="ORF">MNBD_GAMMA07-2336</name>
</gene>
<name>A0A3B0WN96_9ZZZZ</name>
<protein>
    <recommendedName>
        <fullName evidence="4">PNPLA domain-containing protein</fullName>
    </recommendedName>
</protein>
<evidence type="ECO:0000256" key="3">
    <source>
        <dbReference type="ARBA" id="ARBA00023098"/>
    </source>
</evidence>
<dbReference type="Gene3D" id="3.40.1090.10">
    <property type="entry name" value="Cytosolic phospholipase A2 catalytic domain"/>
    <property type="match status" value="1"/>
</dbReference>
<sequence>MNYNVKNLSEHLRRNGKPKRILTLDGGGIRGILSIGILQKIEDTLREQHNADDSFRLCHYFDLIVGTSTGSIIAAALAQGMTVESLRKIYMDIGKKIFKKSLLRKGLIRAKYDEDKLADALKNIYGADTTLSSDSLKTGLLIITKRLDTGSPWPISNNPDGQYYTTKPNNTIGNSEYPLWQVVRASTAAPAFFDPETITIADKPGYEPITGNFIDGGVSPYNNPSLMALMYSTMEGYKIGWPTGADNILLVSVGTGSSNANVTHSDISAKHAVNALLSVVDDCEVLQETILQWMSSSPTAKTIGRELGNLQNDLITDTPLLSYLRYNINLNEQSIQKTGIDLPDEEQIKSLGEIDAPENMDTLHKLGVLLAEQDVKSKDFPLNFKL</sequence>
<dbReference type="GO" id="GO:0016020">
    <property type="term" value="C:membrane"/>
    <property type="evidence" value="ECO:0007669"/>
    <property type="project" value="TreeGrafter"/>
</dbReference>
<feature type="domain" description="PNPLA" evidence="4">
    <location>
        <begin position="22"/>
        <end position="229"/>
    </location>
</feature>
<reference evidence="5" key="1">
    <citation type="submission" date="2018-06" db="EMBL/GenBank/DDBJ databases">
        <authorList>
            <person name="Zhirakovskaya E."/>
        </authorList>
    </citation>
    <scope>NUCLEOTIDE SEQUENCE</scope>
</reference>
<evidence type="ECO:0000259" key="4">
    <source>
        <dbReference type="PROSITE" id="PS51635"/>
    </source>
</evidence>
<dbReference type="InterPro" id="IPR016035">
    <property type="entry name" value="Acyl_Trfase/lysoPLipase"/>
</dbReference>
<evidence type="ECO:0000313" key="5">
    <source>
        <dbReference type="EMBL" id="VAW57435.1"/>
    </source>
</evidence>